<sequence>MGLLEYIRPMTSEQLEAFAFGCGTTPGQIKQVAYGRRASAELAIRIDIASGAAVTCEDIRPDVDWGYLRNSNDSNKAA</sequence>
<organism evidence="1 2">
    <name type="scientific">Halopseudomonas phragmitis</name>
    <dbReference type="NCBI Taxonomy" id="1931241"/>
    <lineage>
        <taxon>Bacteria</taxon>
        <taxon>Pseudomonadati</taxon>
        <taxon>Pseudomonadota</taxon>
        <taxon>Gammaproteobacteria</taxon>
        <taxon>Pseudomonadales</taxon>
        <taxon>Pseudomonadaceae</taxon>
        <taxon>Halopseudomonas</taxon>
    </lineage>
</organism>
<proteinExistence type="predicted"/>
<evidence type="ECO:0008006" key="3">
    <source>
        <dbReference type="Google" id="ProtNLM"/>
    </source>
</evidence>
<dbReference type="Proteomes" id="UP000243488">
    <property type="component" value="Chromosome"/>
</dbReference>
<reference evidence="1 2" key="1">
    <citation type="submission" date="2017-03" db="EMBL/GenBank/DDBJ databases">
        <title>Complete genome sequence of the novel DNRA strain Pseudomonas sp. S-6-2 isolated from Chinese polluted river sediment. Journal of Biotechnology.</title>
        <authorList>
            <person name="Li J."/>
            <person name="Xiang F."/>
            <person name="Wang L."/>
            <person name="Xi L."/>
            <person name="Liu J."/>
        </authorList>
    </citation>
    <scope>NUCLEOTIDE SEQUENCE [LARGE SCALE GENOMIC DNA]</scope>
    <source>
        <strain evidence="1 2">S-6-2</strain>
    </source>
</reference>
<dbReference type="GO" id="GO:0003677">
    <property type="term" value="F:DNA binding"/>
    <property type="evidence" value="ECO:0007669"/>
    <property type="project" value="InterPro"/>
</dbReference>
<dbReference type="Gene3D" id="1.10.260.40">
    <property type="entry name" value="lambda repressor-like DNA-binding domains"/>
    <property type="match status" value="1"/>
</dbReference>
<name>A0A1V0B9Q7_9GAMM</name>
<dbReference type="EMBL" id="CP020100">
    <property type="protein sequence ID" value="AQZ96647.1"/>
    <property type="molecule type" value="Genomic_DNA"/>
</dbReference>
<dbReference type="Pfam" id="PF15943">
    <property type="entry name" value="YdaS_toxin"/>
    <property type="match status" value="1"/>
</dbReference>
<dbReference type="InterPro" id="IPR010982">
    <property type="entry name" value="Lambda_DNA-bd_dom_sf"/>
</dbReference>
<accession>A0A1V0B9Q7</accession>
<dbReference type="AlphaFoldDB" id="A0A1V0B9Q7"/>
<evidence type="ECO:0000313" key="2">
    <source>
        <dbReference type="Proteomes" id="UP000243488"/>
    </source>
</evidence>
<dbReference type="KEGG" id="ppha:BVH74_18650"/>
<keyword evidence="2" id="KW-1185">Reference proteome</keyword>
<evidence type="ECO:0000313" key="1">
    <source>
        <dbReference type="EMBL" id="AQZ96647.1"/>
    </source>
</evidence>
<protein>
    <recommendedName>
        <fullName evidence="3">Cro/Cl family transcriptional regulator</fullName>
    </recommendedName>
</protein>
<dbReference type="STRING" id="1931241.BVH74_18650"/>
<dbReference type="InterPro" id="IPR031856">
    <property type="entry name" value="YdaS_toxin-like"/>
</dbReference>
<gene>
    <name evidence="1" type="ORF">BVH74_18650</name>
</gene>